<dbReference type="InterPro" id="IPR036915">
    <property type="entry name" value="Cyclin-like_sf"/>
</dbReference>
<dbReference type="SMART" id="SM00864">
    <property type="entry name" value="Tubulin"/>
    <property type="match status" value="1"/>
</dbReference>
<dbReference type="GO" id="GO:0005200">
    <property type="term" value="F:structural constituent of cytoskeleton"/>
    <property type="evidence" value="ECO:0007669"/>
    <property type="project" value="InterPro"/>
</dbReference>
<dbReference type="SUPFAM" id="SSF47954">
    <property type="entry name" value="Cyclin-like"/>
    <property type="match status" value="2"/>
</dbReference>
<keyword evidence="7" id="KW-0547">Nucleotide-binding</keyword>
<evidence type="ECO:0000259" key="13">
    <source>
        <dbReference type="SMART" id="SM00385"/>
    </source>
</evidence>
<dbReference type="Proteomes" id="UP000887574">
    <property type="component" value="Unplaced"/>
</dbReference>
<keyword evidence="8" id="KW-0460">Magnesium</keyword>
<keyword evidence="9" id="KW-0342">GTP-binding</keyword>
<dbReference type="InterPro" id="IPR008280">
    <property type="entry name" value="Tub_FtsZ_C"/>
</dbReference>
<sequence>MENREINLTKWLLMSDSESLQKLENPPSLLDGVDKEVEKELRYLGCELIQQGAILLKLPQTAAATGQILFQRFYYQRSFVRYNFEHVVTGCLLLASKIEEEPRRCRDVLNAYYRLKQIHNNRDYGTPDKKLHPMILDQNYLNMKLLVIKAERRILNVLGFVVRVDHPHKLIYVYLRSLFLLDNKEILQKAWSYMNDGLRTDLYLRHHPKTIACACIHLAAKTIDIPVLLPANPRPWFELFDVNAADVSAICQVLQKLFMKTEVPRLAELSAQIEELYKKLVGLICAKKFSRLQEKLHRSQNKMREIVHVQAGQCGNQIGSKFWEVISDEHGIMEDGLYKGDNDLQLERIDVYYNEASGGKYVPRAVLVDLEPGTMDAIRSGPYGQLFRPDSFIFGQGGAGNNWAKGHYTDGAELVDQVLDVVRKEAEGCDCLQGFQLTHSLGGGTGSGMGTLLISKIREEYPDRIMSSFSVVPSPKVSDTVVEPYNATLSVHQLVENTDETFCIDNEALYDICFRTLKLQNPSYGDLNKLVALTMSGLAVNMVPFPRLHFFMPGFAPLAAKGSSGFYAESVSELTQQMFDAKNMMAACDPKHGRYLTVAAIFRGKMSMREVEDQMQAVQARNQEYFVEWIPNNVKTAVCDIPPKGLNMSATFIGNSTSIQELFKRISDQFTSMFRRKAFLHWYTGEGMDEMEFTEAESNMCDLINEYQQYQEATVDDEADEAGAGYEGSIV</sequence>
<dbReference type="SUPFAM" id="SSF52490">
    <property type="entry name" value="Tubulin nucleotide-binding domain-like"/>
    <property type="match status" value="1"/>
</dbReference>
<dbReference type="InterPro" id="IPR000217">
    <property type="entry name" value="Tubulin"/>
</dbReference>
<evidence type="ECO:0000256" key="6">
    <source>
        <dbReference type="ARBA" id="ARBA00022723"/>
    </source>
</evidence>
<evidence type="ECO:0000256" key="11">
    <source>
        <dbReference type="ARBA" id="ARBA00034296"/>
    </source>
</evidence>
<dbReference type="CDD" id="cd20532">
    <property type="entry name" value="CYCLIN_CCNL_rpt1"/>
    <property type="match status" value="1"/>
</dbReference>
<keyword evidence="12" id="KW-0195">Cyclin</keyword>
<dbReference type="InterPro" id="IPR023123">
    <property type="entry name" value="Tubulin_C"/>
</dbReference>
<keyword evidence="10" id="KW-0206">Cytoskeleton</keyword>
<evidence type="ECO:0000259" key="14">
    <source>
        <dbReference type="SMART" id="SM00864"/>
    </source>
</evidence>
<dbReference type="SUPFAM" id="SSF55307">
    <property type="entry name" value="Tubulin C-terminal domain-like"/>
    <property type="match status" value="1"/>
</dbReference>
<comment type="subcellular location">
    <subcellularLocation>
        <location evidence="2">Cytoplasm</location>
        <location evidence="2">Cytoskeleton</location>
    </subcellularLocation>
</comment>
<feature type="domain" description="Tubulin/FtsZ 2-layer sandwich" evidence="15">
    <location>
        <begin position="531"/>
        <end position="668"/>
    </location>
</feature>
<dbReference type="PROSITE" id="PS00227">
    <property type="entry name" value="TUBULIN"/>
    <property type="match status" value="1"/>
</dbReference>
<evidence type="ECO:0000256" key="7">
    <source>
        <dbReference type="ARBA" id="ARBA00022741"/>
    </source>
</evidence>
<dbReference type="GO" id="GO:0007017">
    <property type="term" value="P:microtubule-based process"/>
    <property type="evidence" value="ECO:0007669"/>
    <property type="project" value="InterPro"/>
</dbReference>
<dbReference type="InterPro" id="IPR002453">
    <property type="entry name" value="Beta_tubulin"/>
</dbReference>
<reference evidence="17" key="1">
    <citation type="submission" date="2022-11" db="UniProtKB">
        <authorList>
            <consortium name="WormBaseParasite"/>
        </authorList>
    </citation>
    <scope>IDENTIFICATION</scope>
</reference>
<dbReference type="FunFam" id="3.30.1330.20:FF:000002">
    <property type="entry name" value="Tubulin beta chain"/>
    <property type="match status" value="1"/>
</dbReference>
<dbReference type="Gene3D" id="3.40.50.1440">
    <property type="entry name" value="Tubulin/FtsZ, GTPase domain"/>
    <property type="match status" value="1"/>
</dbReference>
<comment type="cofactor">
    <cofactor evidence="1">
        <name>Mg(2+)</name>
        <dbReference type="ChEBI" id="CHEBI:18420"/>
    </cofactor>
</comment>
<name>A0A915DJG5_9BILA</name>
<dbReference type="AlphaFoldDB" id="A0A915DJG5"/>
<comment type="function">
    <text evidence="11">Tubulin is the major constituent of microtubules, a cylinder consisting of laterally associated linear protofilaments composed of alpha- and beta-tubulin heterodimers. Microtubules grow by the addition of GTP-tubulin dimers to the microtubule end, where a stabilizing cap forms. Below the cap, tubulin dimers are in GDP-bound state, owing to GTPase activity of alpha-tubulin.</text>
</comment>
<dbReference type="InterPro" id="IPR017975">
    <property type="entry name" value="Tubulin_CS"/>
</dbReference>
<dbReference type="GO" id="GO:0003924">
    <property type="term" value="F:GTPase activity"/>
    <property type="evidence" value="ECO:0007669"/>
    <property type="project" value="InterPro"/>
</dbReference>
<evidence type="ECO:0000256" key="8">
    <source>
        <dbReference type="ARBA" id="ARBA00022842"/>
    </source>
</evidence>
<accession>A0A915DJG5</accession>
<evidence type="ECO:0000256" key="3">
    <source>
        <dbReference type="ARBA" id="ARBA00009636"/>
    </source>
</evidence>
<dbReference type="InterPro" id="IPR003008">
    <property type="entry name" value="Tubulin_FtsZ_GTPase"/>
</dbReference>
<evidence type="ECO:0000256" key="5">
    <source>
        <dbReference type="ARBA" id="ARBA00022701"/>
    </source>
</evidence>
<dbReference type="Gene3D" id="1.10.472.10">
    <property type="entry name" value="Cyclin-like"/>
    <property type="match status" value="2"/>
</dbReference>
<organism evidence="16 17">
    <name type="scientific">Ditylenchus dipsaci</name>
    <dbReference type="NCBI Taxonomy" id="166011"/>
    <lineage>
        <taxon>Eukaryota</taxon>
        <taxon>Metazoa</taxon>
        <taxon>Ecdysozoa</taxon>
        <taxon>Nematoda</taxon>
        <taxon>Chromadorea</taxon>
        <taxon>Rhabditida</taxon>
        <taxon>Tylenchina</taxon>
        <taxon>Tylenchomorpha</taxon>
        <taxon>Sphaerularioidea</taxon>
        <taxon>Anguinidae</taxon>
        <taxon>Anguininae</taxon>
        <taxon>Ditylenchus</taxon>
    </lineage>
</organism>
<dbReference type="CDD" id="cd02187">
    <property type="entry name" value="beta_tubulin"/>
    <property type="match status" value="1"/>
</dbReference>
<feature type="domain" description="Tubulin/FtsZ GTPase" evidence="14">
    <location>
        <begin position="349"/>
        <end position="547"/>
    </location>
</feature>
<dbReference type="InterPro" id="IPR013763">
    <property type="entry name" value="Cyclin-like_dom"/>
</dbReference>
<dbReference type="InterPro" id="IPR037103">
    <property type="entry name" value="Tubulin/FtsZ-like_C"/>
</dbReference>
<dbReference type="GO" id="GO:0005525">
    <property type="term" value="F:GTP binding"/>
    <property type="evidence" value="ECO:0007669"/>
    <property type="project" value="UniProtKB-KW"/>
</dbReference>
<keyword evidence="6" id="KW-0479">Metal-binding</keyword>
<dbReference type="GO" id="GO:0005874">
    <property type="term" value="C:microtubule"/>
    <property type="evidence" value="ECO:0007669"/>
    <property type="project" value="UniProtKB-KW"/>
</dbReference>
<dbReference type="InterPro" id="IPR036525">
    <property type="entry name" value="Tubulin/FtsZ_GTPase_sf"/>
</dbReference>
<dbReference type="InterPro" id="IPR006671">
    <property type="entry name" value="Cyclin_N"/>
</dbReference>
<comment type="similarity">
    <text evidence="12">Belongs to the cyclin family.</text>
</comment>
<dbReference type="Gene3D" id="1.10.287.600">
    <property type="entry name" value="Helix hairpin bin"/>
    <property type="match status" value="1"/>
</dbReference>
<evidence type="ECO:0000259" key="15">
    <source>
        <dbReference type="SMART" id="SM00865"/>
    </source>
</evidence>
<dbReference type="PRINTS" id="PR01161">
    <property type="entry name" value="TUBULIN"/>
</dbReference>
<evidence type="ECO:0000256" key="1">
    <source>
        <dbReference type="ARBA" id="ARBA00001946"/>
    </source>
</evidence>
<dbReference type="GO" id="GO:0046872">
    <property type="term" value="F:metal ion binding"/>
    <property type="evidence" value="ECO:0007669"/>
    <property type="project" value="UniProtKB-KW"/>
</dbReference>
<feature type="domain" description="Cyclin-like" evidence="13">
    <location>
        <begin position="47"/>
        <end position="156"/>
    </location>
</feature>
<feature type="domain" description="Cyclin-like" evidence="13">
    <location>
        <begin position="169"/>
        <end position="259"/>
    </location>
</feature>
<protein>
    <submittedName>
        <fullName evidence="17">Beta-tubulin</fullName>
    </submittedName>
</protein>
<evidence type="ECO:0000256" key="4">
    <source>
        <dbReference type="ARBA" id="ARBA00022490"/>
    </source>
</evidence>
<dbReference type="FunFam" id="3.40.50.1440:FF:000006">
    <property type="entry name" value="Tubulin beta chain"/>
    <property type="match status" value="1"/>
</dbReference>
<evidence type="ECO:0000256" key="10">
    <source>
        <dbReference type="ARBA" id="ARBA00023212"/>
    </source>
</evidence>
<dbReference type="SMART" id="SM00865">
    <property type="entry name" value="Tubulin_C"/>
    <property type="match status" value="1"/>
</dbReference>
<dbReference type="WBParaSite" id="jg20113">
    <property type="protein sequence ID" value="jg20113"/>
    <property type="gene ID" value="jg20113"/>
</dbReference>
<proteinExistence type="inferred from homology"/>
<dbReference type="PRINTS" id="PR01163">
    <property type="entry name" value="BETATUBULIN"/>
</dbReference>
<dbReference type="SMART" id="SM00385">
    <property type="entry name" value="CYCLIN"/>
    <property type="match status" value="2"/>
</dbReference>
<dbReference type="PANTHER" id="PTHR11588">
    <property type="entry name" value="TUBULIN"/>
    <property type="match status" value="1"/>
</dbReference>
<evidence type="ECO:0000313" key="17">
    <source>
        <dbReference type="WBParaSite" id="jg20113"/>
    </source>
</evidence>
<comment type="similarity">
    <text evidence="3">Belongs to the tubulin family.</text>
</comment>
<evidence type="ECO:0000256" key="2">
    <source>
        <dbReference type="ARBA" id="ARBA00004245"/>
    </source>
</evidence>
<dbReference type="Gene3D" id="3.30.1330.20">
    <property type="entry name" value="Tubulin/FtsZ, C-terminal domain"/>
    <property type="match status" value="1"/>
</dbReference>
<dbReference type="Pfam" id="PF03953">
    <property type="entry name" value="Tubulin_C"/>
    <property type="match status" value="1"/>
</dbReference>
<dbReference type="Pfam" id="PF00091">
    <property type="entry name" value="Tubulin"/>
    <property type="match status" value="1"/>
</dbReference>
<dbReference type="CDD" id="cd20533">
    <property type="entry name" value="CYCLIN_CCNL_rpt2"/>
    <property type="match status" value="1"/>
</dbReference>
<keyword evidence="5" id="KW-0493">Microtubule</keyword>
<keyword evidence="16" id="KW-1185">Reference proteome</keyword>
<evidence type="ECO:0000313" key="16">
    <source>
        <dbReference type="Proteomes" id="UP000887574"/>
    </source>
</evidence>
<evidence type="ECO:0000256" key="12">
    <source>
        <dbReference type="RuleBase" id="RU000383"/>
    </source>
</evidence>
<dbReference type="InterPro" id="IPR018316">
    <property type="entry name" value="Tubulin/FtsZ_2-layer-sand-dom"/>
</dbReference>
<dbReference type="Pfam" id="PF21797">
    <property type="entry name" value="CycT2-like_C"/>
    <property type="match status" value="1"/>
</dbReference>
<evidence type="ECO:0000256" key="9">
    <source>
        <dbReference type="ARBA" id="ARBA00023134"/>
    </source>
</evidence>
<keyword evidence="4" id="KW-0963">Cytoplasm</keyword>
<dbReference type="Pfam" id="PF00134">
    <property type="entry name" value="Cyclin_N"/>
    <property type="match status" value="1"/>
</dbReference>
<dbReference type="FunFam" id="1.10.287.600:FF:000006">
    <property type="entry name" value="Tubulin beta chain"/>
    <property type="match status" value="1"/>
</dbReference>